<feature type="transmembrane region" description="Helical" evidence="2">
    <location>
        <begin position="59"/>
        <end position="83"/>
    </location>
</feature>
<accession>A0A918ZDY0</accession>
<dbReference type="EMBL" id="BNAT01000031">
    <property type="protein sequence ID" value="GHE47672.1"/>
    <property type="molecule type" value="Genomic_DNA"/>
</dbReference>
<keyword evidence="2" id="KW-0472">Membrane</keyword>
<evidence type="ECO:0000256" key="2">
    <source>
        <dbReference type="SAM" id="Phobius"/>
    </source>
</evidence>
<evidence type="ECO:0000313" key="3">
    <source>
        <dbReference type="EMBL" id="GHE47672.1"/>
    </source>
</evidence>
<gene>
    <name evidence="3" type="ORF">GCM10017771_68630</name>
</gene>
<keyword evidence="4" id="KW-1185">Reference proteome</keyword>
<organism evidence="3 4">
    <name type="scientific">Streptomyces capitiformicae</name>
    <dbReference type="NCBI Taxonomy" id="2014920"/>
    <lineage>
        <taxon>Bacteria</taxon>
        <taxon>Bacillati</taxon>
        <taxon>Actinomycetota</taxon>
        <taxon>Actinomycetes</taxon>
        <taxon>Kitasatosporales</taxon>
        <taxon>Streptomycetaceae</taxon>
        <taxon>Streptomyces</taxon>
    </lineage>
</organism>
<feature type="transmembrane region" description="Helical" evidence="2">
    <location>
        <begin position="34"/>
        <end position="53"/>
    </location>
</feature>
<proteinExistence type="predicted"/>
<protein>
    <submittedName>
        <fullName evidence="3">Uncharacterized protein</fullName>
    </submittedName>
</protein>
<keyword evidence="2" id="KW-1133">Transmembrane helix</keyword>
<comment type="caution">
    <text evidence="3">The sequence shown here is derived from an EMBL/GenBank/DDBJ whole genome shotgun (WGS) entry which is preliminary data.</text>
</comment>
<dbReference type="Proteomes" id="UP000603227">
    <property type="component" value="Unassembled WGS sequence"/>
</dbReference>
<sequence>MADNGVRPYGSSTTPYNGASPEQRARWETRGRRSIEFGVAWLIGGLLVAVTTHEQAQGVGAYFVTWGPMLCGIYQIISGLQLLSRSRKQP</sequence>
<reference evidence="3" key="2">
    <citation type="submission" date="2020-09" db="EMBL/GenBank/DDBJ databases">
        <authorList>
            <person name="Sun Q."/>
            <person name="Zhou Y."/>
        </authorList>
    </citation>
    <scope>NUCLEOTIDE SEQUENCE</scope>
    <source>
        <strain evidence="3">CGMCC 4.7403</strain>
    </source>
</reference>
<feature type="region of interest" description="Disordered" evidence="1">
    <location>
        <begin position="1"/>
        <end position="27"/>
    </location>
</feature>
<reference evidence="3" key="1">
    <citation type="journal article" date="2014" name="Int. J. Syst. Evol. Microbiol.">
        <title>Complete genome sequence of Corynebacterium casei LMG S-19264T (=DSM 44701T), isolated from a smear-ripened cheese.</title>
        <authorList>
            <consortium name="US DOE Joint Genome Institute (JGI-PGF)"/>
            <person name="Walter F."/>
            <person name="Albersmeier A."/>
            <person name="Kalinowski J."/>
            <person name="Ruckert C."/>
        </authorList>
    </citation>
    <scope>NUCLEOTIDE SEQUENCE</scope>
    <source>
        <strain evidence="3">CGMCC 4.7403</strain>
    </source>
</reference>
<evidence type="ECO:0000313" key="4">
    <source>
        <dbReference type="Proteomes" id="UP000603227"/>
    </source>
</evidence>
<dbReference type="RefSeq" id="WP_189786321.1">
    <property type="nucleotide sequence ID" value="NZ_BNAT01000031.1"/>
</dbReference>
<keyword evidence="2" id="KW-0812">Transmembrane</keyword>
<evidence type="ECO:0000256" key="1">
    <source>
        <dbReference type="SAM" id="MobiDB-lite"/>
    </source>
</evidence>
<name>A0A918ZDY0_9ACTN</name>
<dbReference type="AlphaFoldDB" id="A0A918ZDY0"/>